<dbReference type="AlphaFoldDB" id="A0A8J5JV83"/>
<gene>
    <name evidence="1" type="ORF">Hamer_G018294</name>
</gene>
<organism evidence="1 2">
    <name type="scientific">Homarus americanus</name>
    <name type="common">American lobster</name>
    <dbReference type="NCBI Taxonomy" id="6706"/>
    <lineage>
        <taxon>Eukaryota</taxon>
        <taxon>Metazoa</taxon>
        <taxon>Ecdysozoa</taxon>
        <taxon>Arthropoda</taxon>
        <taxon>Crustacea</taxon>
        <taxon>Multicrustacea</taxon>
        <taxon>Malacostraca</taxon>
        <taxon>Eumalacostraca</taxon>
        <taxon>Eucarida</taxon>
        <taxon>Decapoda</taxon>
        <taxon>Pleocyemata</taxon>
        <taxon>Astacidea</taxon>
        <taxon>Nephropoidea</taxon>
        <taxon>Nephropidae</taxon>
        <taxon>Homarus</taxon>
    </lineage>
</organism>
<comment type="caution">
    <text evidence="1">The sequence shown here is derived from an EMBL/GenBank/DDBJ whole genome shotgun (WGS) entry which is preliminary data.</text>
</comment>
<protein>
    <submittedName>
        <fullName evidence="1">Uncharacterized protein</fullName>
    </submittedName>
</protein>
<evidence type="ECO:0000313" key="2">
    <source>
        <dbReference type="Proteomes" id="UP000747542"/>
    </source>
</evidence>
<proteinExistence type="predicted"/>
<dbReference type="EMBL" id="JAHLQT010027102">
    <property type="protein sequence ID" value="KAG7162768.1"/>
    <property type="molecule type" value="Genomic_DNA"/>
</dbReference>
<name>A0A8J5JV83_HOMAM</name>
<reference evidence="1" key="1">
    <citation type="journal article" date="2021" name="Sci. Adv.">
        <title>The American lobster genome reveals insights on longevity, neural, and immune adaptations.</title>
        <authorList>
            <person name="Polinski J.M."/>
            <person name="Zimin A.V."/>
            <person name="Clark K.F."/>
            <person name="Kohn A.B."/>
            <person name="Sadowski N."/>
            <person name="Timp W."/>
            <person name="Ptitsyn A."/>
            <person name="Khanna P."/>
            <person name="Romanova D.Y."/>
            <person name="Williams P."/>
            <person name="Greenwood S.J."/>
            <person name="Moroz L.L."/>
            <person name="Walt D.R."/>
            <person name="Bodnar A.G."/>
        </authorList>
    </citation>
    <scope>NUCLEOTIDE SEQUENCE</scope>
    <source>
        <strain evidence="1">GMGI-L3</strain>
    </source>
</reference>
<evidence type="ECO:0000313" key="1">
    <source>
        <dbReference type="EMBL" id="KAG7162768.1"/>
    </source>
</evidence>
<sequence>MRRGFRAVIVMVRGECRGDGDGDGKVKITSDGYKAGEEMVVVVVVVVVVV</sequence>
<accession>A0A8J5JV83</accession>
<dbReference type="Proteomes" id="UP000747542">
    <property type="component" value="Unassembled WGS sequence"/>
</dbReference>
<keyword evidence="2" id="KW-1185">Reference proteome</keyword>